<dbReference type="InterPro" id="IPR000073">
    <property type="entry name" value="AB_hydrolase_1"/>
</dbReference>
<dbReference type="KEGG" id="abas:ACPOL_4848"/>
<evidence type="ECO:0000313" key="3">
    <source>
        <dbReference type="EMBL" id="AXC14110.1"/>
    </source>
</evidence>
<dbReference type="AlphaFoldDB" id="A0A2Z5G559"/>
<dbReference type="PANTHER" id="PTHR37017">
    <property type="entry name" value="AB HYDROLASE-1 DOMAIN-CONTAINING PROTEIN-RELATED"/>
    <property type="match status" value="1"/>
</dbReference>
<organism evidence="3 4">
    <name type="scientific">Acidisarcina polymorpha</name>
    <dbReference type="NCBI Taxonomy" id="2211140"/>
    <lineage>
        <taxon>Bacteria</taxon>
        <taxon>Pseudomonadati</taxon>
        <taxon>Acidobacteriota</taxon>
        <taxon>Terriglobia</taxon>
        <taxon>Terriglobales</taxon>
        <taxon>Acidobacteriaceae</taxon>
        <taxon>Acidisarcina</taxon>
    </lineage>
</organism>
<feature type="chain" id="PRO_5016362805" evidence="1">
    <location>
        <begin position="29"/>
        <end position="265"/>
    </location>
</feature>
<dbReference type="OrthoDB" id="110365at2"/>
<dbReference type="InterPro" id="IPR029058">
    <property type="entry name" value="AB_hydrolase_fold"/>
</dbReference>
<evidence type="ECO:0000313" key="4">
    <source>
        <dbReference type="Proteomes" id="UP000253606"/>
    </source>
</evidence>
<dbReference type="Pfam" id="PF12697">
    <property type="entry name" value="Abhydrolase_6"/>
    <property type="match status" value="1"/>
</dbReference>
<protein>
    <submittedName>
        <fullName evidence="3">Putative signal peptide protein</fullName>
    </submittedName>
</protein>
<dbReference type="EMBL" id="CP030840">
    <property type="protein sequence ID" value="AXC14110.1"/>
    <property type="molecule type" value="Genomic_DNA"/>
</dbReference>
<feature type="domain" description="AB hydrolase-1" evidence="2">
    <location>
        <begin position="40"/>
        <end position="251"/>
    </location>
</feature>
<proteinExistence type="predicted"/>
<sequence>MNALKRLRNTSLIFAAAALLICSTAAFTQEVEPGTTKEAILVHGAWADGSSWSKVIPLLEQRGFHVVAVQLPLTSLANDVATVRRAIALETGPVLLVAHSCGGVVITEAGNDPKVSGLVYISAYAPDAGESAFTLNTLAPASPASNQITKGAEGFLKLNTEGILADFAQDLPLRERTTLLATQGPISASALGASVSTSAWRTKPSWFIIASRDRTIEPQLEELEAKRMNAVTTTADSCHVVMLSQPELVANVIVRASHALDSDRQ</sequence>
<dbReference type="PANTHER" id="PTHR37017:SF11">
    <property type="entry name" value="ESTERASE_LIPASE_THIOESTERASE DOMAIN-CONTAINING PROTEIN"/>
    <property type="match status" value="1"/>
</dbReference>
<dbReference type="Proteomes" id="UP000253606">
    <property type="component" value="Chromosome"/>
</dbReference>
<dbReference type="InterPro" id="IPR052897">
    <property type="entry name" value="Sec-Metab_Biosynth_Hydrolase"/>
</dbReference>
<feature type="signal peptide" evidence="1">
    <location>
        <begin position="1"/>
        <end position="28"/>
    </location>
</feature>
<evidence type="ECO:0000259" key="2">
    <source>
        <dbReference type="Pfam" id="PF12697"/>
    </source>
</evidence>
<accession>A0A2Z5G559</accession>
<dbReference type="Gene3D" id="3.40.50.1820">
    <property type="entry name" value="alpha/beta hydrolase"/>
    <property type="match status" value="1"/>
</dbReference>
<name>A0A2Z5G559_9BACT</name>
<reference evidence="3 4" key="1">
    <citation type="journal article" date="2018" name="Front. Microbiol.">
        <title>Hydrolytic Capabilities as a Key to Environmental Success: Chitinolytic and Cellulolytic Acidobacteria From Acidic Sub-arctic Soils and Boreal Peatlands.</title>
        <authorList>
            <person name="Belova S.E."/>
            <person name="Ravin N.V."/>
            <person name="Pankratov T.A."/>
            <person name="Rakitin A.L."/>
            <person name="Ivanova A.A."/>
            <person name="Beletsky A.V."/>
            <person name="Mardanov A.V."/>
            <person name="Sinninghe Damste J.S."/>
            <person name="Dedysh S.N."/>
        </authorList>
    </citation>
    <scope>NUCLEOTIDE SEQUENCE [LARGE SCALE GENOMIC DNA]</scope>
    <source>
        <strain evidence="3 4">SBC82</strain>
    </source>
</reference>
<dbReference type="SUPFAM" id="SSF53474">
    <property type="entry name" value="alpha/beta-Hydrolases"/>
    <property type="match status" value="1"/>
</dbReference>
<dbReference type="RefSeq" id="WP_114208953.1">
    <property type="nucleotide sequence ID" value="NZ_CP030840.1"/>
</dbReference>
<keyword evidence="1" id="KW-0732">Signal</keyword>
<gene>
    <name evidence="3" type="ORF">ACPOL_4848</name>
</gene>
<evidence type="ECO:0000256" key="1">
    <source>
        <dbReference type="SAM" id="SignalP"/>
    </source>
</evidence>
<keyword evidence="4" id="KW-1185">Reference proteome</keyword>